<evidence type="ECO:0000259" key="1">
    <source>
        <dbReference type="PROSITE" id="PS50123"/>
    </source>
</evidence>
<dbReference type="Pfam" id="PF01739">
    <property type="entry name" value="CheR"/>
    <property type="match status" value="1"/>
</dbReference>
<dbReference type="SUPFAM" id="SSF47757">
    <property type="entry name" value="Chemotaxis receptor methyltransferase CheR, N-terminal domain"/>
    <property type="match status" value="1"/>
</dbReference>
<dbReference type="SUPFAM" id="SSF53335">
    <property type="entry name" value="S-adenosyl-L-methionine-dependent methyltransferases"/>
    <property type="match status" value="1"/>
</dbReference>
<dbReference type="AlphaFoldDB" id="A0A931EAQ4"/>
<dbReference type="Proteomes" id="UP000694480">
    <property type="component" value="Unassembled WGS sequence"/>
</dbReference>
<dbReference type="InterPro" id="IPR050903">
    <property type="entry name" value="Bact_Chemotaxis_MeTrfase"/>
</dbReference>
<protein>
    <submittedName>
        <fullName evidence="2">Protein-glutamate O-methyltransferase CheR</fullName>
    </submittedName>
</protein>
<sequence>MWKNLLNSFRNSRSKVVHHEHSNTQIEQLLADVLEVYGYDFTGYSRASLKRRINRLYSMDGFVGFSEFRFKIRSDASYFKRFLEEVTINVTEMFRDPSFYKYLKSELLPKLGTYPFIRIWIAGCSTGEEAYSIAIFLKELNLLHKALIYATDINSAVLENASQAMIPLSKIKLYTENYIAAGGTEQFSDYYTANYSLGKLNEEFKKKIIFSTHNLVTDNSFNEFQLIMCRNVIIYFDRPLQNTVFSLFDGSLEKFGYLALGTKETLEFSKVASNFERVGSEKIWKKIK</sequence>
<dbReference type="PRINTS" id="PR00996">
    <property type="entry name" value="CHERMTFRASE"/>
</dbReference>
<dbReference type="InterPro" id="IPR022641">
    <property type="entry name" value="CheR_N"/>
</dbReference>
<dbReference type="EMBL" id="JADKYY010000002">
    <property type="protein sequence ID" value="MBF5026589.1"/>
    <property type="molecule type" value="Genomic_DNA"/>
</dbReference>
<dbReference type="PROSITE" id="PS50123">
    <property type="entry name" value="CHER"/>
    <property type="match status" value="1"/>
</dbReference>
<reference evidence="2" key="1">
    <citation type="submission" date="2020-11" db="EMBL/GenBank/DDBJ databases">
        <title>Genome seq and assembly of Planobacterium sp.</title>
        <authorList>
            <person name="Chhetri G."/>
        </authorList>
    </citation>
    <scope>NUCLEOTIDE SEQUENCE</scope>
    <source>
        <strain evidence="2">GCR5</strain>
    </source>
</reference>
<dbReference type="Pfam" id="PF03705">
    <property type="entry name" value="CheR_N"/>
    <property type="match status" value="1"/>
</dbReference>
<dbReference type="InterPro" id="IPR029063">
    <property type="entry name" value="SAM-dependent_MTases_sf"/>
</dbReference>
<dbReference type="RefSeq" id="WP_194738523.1">
    <property type="nucleotide sequence ID" value="NZ_JADKYY010000002.1"/>
</dbReference>
<comment type="caution">
    <text evidence="2">The sequence shown here is derived from an EMBL/GenBank/DDBJ whole genome shotgun (WGS) entry which is preliminary data.</text>
</comment>
<organism evidence="2 3">
    <name type="scientific">Planobacterium oryzisoli</name>
    <dbReference type="NCBI Taxonomy" id="2771435"/>
    <lineage>
        <taxon>Bacteria</taxon>
        <taxon>Pseudomonadati</taxon>
        <taxon>Bacteroidota</taxon>
        <taxon>Flavobacteriia</taxon>
        <taxon>Flavobacteriales</taxon>
        <taxon>Weeksellaceae</taxon>
        <taxon>Chryseobacterium group</taxon>
        <taxon>Chryseobacterium</taxon>
    </lineage>
</organism>
<dbReference type="PANTHER" id="PTHR24422:SF8">
    <property type="entry name" value="CHEMOTAXIS PROTEIN"/>
    <property type="match status" value="1"/>
</dbReference>
<dbReference type="SMART" id="SM00138">
    <property type="entry name" value="MeTrc"/>
    <property type="match status" value="1"/>
</dbReference>
<feature type="domain" description="CheR-type methyltransferase" evidence="1">
    <location>
        <begin position="38"/>
        <end position="279"/>
    </location>
</feature>
<proteinExistence type="predicted"/>
<evidence type="ECO:0000313" key="3">
    <source>
        <dbReference type="Proteomes" id="UP000694480"/>
    </source>
</evidence>
<accession>A0A931EAQ4</accession>
<dbReference type="GO" id="GO:0008757">
    <property type="term" value="F:S-adenosylmethionine-dependent methyltransferase activity"/>
    <property type="evidence" value="ECO:0007669"/>
    <property type="project" value="InterPro"/>
</dbReference>
<dbReference type="Gene3D" id="3.40.50.150">
    <property type="entry name" value="Vaccinia Virus protein VP39"/>
    <property type="match status" value="1"/>
</dbReference>
<dbReference type="PANTHER" id="PTHR24422">
    <property type="entry name" value="CHEMOTAXIS PROTEIN METHYLTRANSFERASE"/>
    <property type="match status" value="1"/>
</dbReference>
<name>A0A931EAQ4_9FLAO</name>
<gene>
    <name evidence="2" type="ORF">IC612_02105</name>
</gene>
<dbReference type="InterPro" id="IPR000780">
    <property type="entry name" value="CheR_MeTrfase"/>
</dbReference>
<evidence type="ECO:0000313" key="2">
    <source>
        <dbReference type="EMBL" id="MBF5026589.1"/>
    </source>
</evidence>
<dbReference type="InterPro" id="IPR022642">
    <property type="entry name" value="CheR_C"/>
</dbReference>
<keyword evidence="3" id="KW-1185">Reference proteome</keyword>